<dbReference type="GO" id="GO:0005975">
    <property type="term" value="P:carbohydrate metabolic process"/>
    <property type="evidence" value="ECO:0007669"/>
    <property type="project" value="InterPro"/>
</dbReference>
<evidence type="ECO:0000256" key="1">
    <source>
        <dbReference type="ARBA" id="ARBA00006285"/>
    </source>
</evidence>
<dbReference type="Gene3D" id="3.20.20.80">
    <property type="entry name" value="Glycosidases"/>
    <property type="match status" value="1"/>
</dbReference>
<feature type="chain" id="PRO_5009603809" description="Glycoside hydrolase family 20 catalytic domain-containing protein" evidence="3">
    <location>
        <begin position="20"/>
        <end position="374"/>
    </location>
</feature>
<keyword evidence="2" id="KW-0378">Hydrolase</keyword>
<organism evidence="5 6">
    <name type="scientific">Petrimonas mucosa</name>
    <dbReference type="NCBI Taxonomy" id="1642646"/>
    <lineage>
        <taxon>Bacteria</taxon>
        <taxon>Pseudomonadati</taxon>
        <taxon>Bacteroidota</taxon>
        <taxon>Bacteroidia</taxon>
        <taxon>Bacteroidales</taxon>
        <taxon>Dysgonomonadaceae</taxon>
        <taxon>Petrimonas</taxon>
    </lineage>
</organism>
<dbReference type="SUPFAM" id="SSF51445">
    <property type="entry name" value="(Trans)glycosidases"/>
    <property type="match status" value="1"/>
</dbReference>
<proteinExistence type="inferred from homology"/>
<gene>
    <name evidence="5" type="ORF">ING2E5A_0743</name>
</gene>
<dbReference type="PANTHER" id="PTHR21040:SF8">
    <property type="entry name" value="BCDNA.GH04120"/>
    <property type="match status" value="1"/>
</dbReference>
<dbReference type="Pfam" id="PF00728">
    <property type="entry name" value="Glyco_hydro_20"/>
    <property type="match status" value="1"/>
</dbReference>
<sequence length="374" mass="42363">MKQFLFALLLFTLVLPAGAQTSGTKAIDQLLPVRGLAIAAPSREGVNLFVKFIDEELAPAHINLLVLRIDWNYAYESHPELRDHNPLSRDDLGKIVDACRRNGIRLVPQINLLGHQSWAKTTHNLLRVYPEFDETPHVNTETDYTGWPNDKGLYCKSYCPLHPDVHKVVFALIDELMEACDADWFHAGMDEVFYIGDDNCPRCSGRDKAELFAGEVTRISNHLASKKRRLMIWGDRLIDGKTTGVGLWEGSYNNTYRAIDMIPKSVFICDWHYDRAEPTPVNFATKGFDVAACPWNVAEVAAQQLDMMINLRQQSNPVLGERFRGVIATVWTGVDHFLKSYYDPATYDGDQSDKKSDARTLKSLLVAYKTINNR</sequence>
<feature type="signal peptide" evidence="3">
    <location>
        <begin position="1"/>
        <end position="19"/>
    </location>
</feature>
<keyword evidence="3" id="KW-0732">Signal</keyword>
<evidence type="ECO:0000259" key="4">
    <source>
        <dbReference type="Pfam" id="PF00728"/>
    </source>
</evidence>
<dbReference type="KEGG" id="pmuc:ING2E5A_0743"/>
<feature type="domain" description="Glycoside hydrolase family 20 catalytic" evidence="4">
    <location>
        <begin position="85"/>
        <end position="297"/>
    </location>
</feature>
<dbReference type="GO" id="GO:0004563">
    <property type="term" value="F:beta-N-acetylhexosaminidase activity"/>
    <property type="evidence" value="ECO:0007669"/>
    <property type="project" value="UniProtKB-ARBA"/>
</dbReference>
<comment type="similarity">
    <text evidence="1">Belongs to the glycosyl hydrolase 20 family.</text>
</comment>
<evidence type="ECO:0000256" key="3">
    <source>
        <dbReference type="SAM" id="SignalP"/>
    </source>
</evidence>
<name>A0A1G4G4Z6_9BACT</name>
<dbReference type="STRING" id="1642646.ING2E5A_0743"/>
<reference evidence="5 6" key="1">
    <citation type="submission" date="2016-08" db="EMBL/GenBank/DDBJ databases">
        <authorList>
            <person name="Seilhamer J.J."/>
        </authorList>
    </citation>
    <scope>NUCLEOTIDE SEQUENCE [LARGE SCALE GENOMIC DNA]</scope>
    <source>
        <strain evidence="5">ING2-E5A</strain>
    </source>
</reference>
<dbReference type="InterPro" id="IPR015883">
    <property type="entry name" value="Glyco_hydro_20_cat"/>
</dbReference>
<evidence type="ECO:0000313" key="6">
    <source>
        <dbReference type="Proteomes" id="UP000178485"/>
    </source>
</evidence>
<dbReference type="InterPro" id="IPR017853">
    <property type="entry name" value="GH"/>
</dbReference>
<protein>
    <recommendedName>
        <fullName evidence="4">Glycoside hydrolase family 20 catalytic domain-containing protein</fullName>
    </recommendedName>
</protein>
<dbReference type="RefSeq" id="WP_071136221.1">
    <property type="nucleotide sequence ID" value="NZ_DUQN01000136.1"/>
</dbReference>
<dbReference type="EMBL" id="LT608328">
    <property type="protein sequence ID" value="SCM56148.1"/>
    <property type="molecule type" value="Genomic_DNA"/>
</dbReference>
<dbReference type="InterPro" id="IPR038901">
    <property type="entry name" value="HEXDC-like"/>
</dbReference>
<keyword evidence="6" id="KW-1185">Reference proteome</keyword>
<accession>A0A1G4G4Z6</accession>
<dbReference type="Proteomes" id="UP000178485">
    <property type="component" value="Chromosome i"/>
</dbReference>
<dbReference type="PANTHER" id="PTHR21040">
    <property type="entry name" value="BCDNA.GH04120"/>
    <property type="match status" value="1"/>
</dbReference>
<evidence type="ECO:0000256" key="2">
    <source>
        <dbReference type="ARBA" id="ARBA00022801"/>
    </source>
</evidence>
<dbReference type="AlphaFoldDB" id="A0A1G4G4Z6"/>
<evidence type="ECO:0000313" key="5">
    <source>
        <dbReference type="EMBL" id="SCM56148.1"/>
    </source>
</evidence>